<feature type="transmembrane region" description="Helical" evidence="6">
    <location>
        <begin position="436"/>
        <end position="454"/>
    </location>
</feature>
<evidence type="ECO:0000256" key="5">
    <source>
        <dbReference type="ARBA" id="ARBA00023136"/>
    </source>
</evidence>
<gene>
    <name evidence="8" type="ORF">OIK44_03160</name>
</gene>
<dbReference type="InterPro" id="IPR035681">
    <property type="entry name" value="ComA-like_MBL"/>
</dbReference>
<reference evidence="8 9" key="1">
    <citation type="submission" date="2022-10" db="EMBL/GenBank/DDBJ databases">
        <title>Janthinobacterium sp. hw3 Genome sequencing.</title>
        <authorList>
            <person name="Park S."/>
        </authorList>
    </citation>
    <scope>NUCLEOTIDE SEQUENCE [LARGE SCALE GENOMIC DNA]</scope>
    <source>
        <strain evidence="9">hw3</strain>
    </source>
</reference>
<keyword evidence="3 6" id="KW-0812">Transmembrane</keyword>
<dbReference type="InterPro" id="IPR036866">
    <property type="entry name" value="RibonucZ/Hydroxyglut_hydro"/>
</dbReference>
<keyword evidence="2" id="KW-1003">Cell membrane</keyword>
<proteinExistence type="predicted"/>
<dbReference type="SUPFAM" id="SSF56281">
    <property type="entry name" value="Metallo-hydrolase/oxidoreductase"/>
    <property type="match status" value="1"/>
</dbReference>
<evidence type="ECO:0000313" key="9">
    <source>
        <dbReference type="Proteomes" id="UP001221208"/>
    </source>
</evidence>
<evidence type="ECO:0000256" key="2">
    <source>
        <dbReference type="ARBA" id="ARBA00022475"/>
    </source>
</evidence>
<dbReference type="Pfam" id="PF00753">
    <property type="entry name" value="Lactamase_B"/>
    <property type="match status" value="1"/>
</dbReference>
<dbReference type="InterPro" id="IPR004797">
    <property type="entry name" value="Competence_ComEC/Rec2"/>
</dbReference>
<feature type="transmembrane region" description="Helical" evidence="6">
    <location>
        <begin position="54"/>
        <end position="75"/>
    </location>
</feature>
<organism evidence="8 9">
    <name type="scientific">Janthinobacterium fluminis</name>
    <dbReference type="NCBI Taxonomy" id="2987524"/>
    <lineage>
        <taxon>Bacteria</taxon>
        <taxon>Pseudomonadati</taxon>
        <taxon>Pseudomonadota</taxon>
        <taxon>Betaproteobacteria</taxon>
        <taxon>Burkholderiales</taxon>
        <taxon>Oxalobacteraceae</taxon>
        <taxon>Janthinobacterium</taxon>
    </lineage>
</organism>
<dbReference type="PANTHER" id="PTHR30619:SF1">
    <property type="entry name" value="RECOMBINATION PROTEIN 2"/>
    <property type="match status" value="1"/>
</dbReference>
<feature type="transmembrane region" description="Helical" evidence="6">
    <location>
        <begin position="24"/>
        <end position="42"/>
    </location>
</feature>
<dbReference type="Pfam" id="PF03772">
    <property type="entry name" value="Competence"/>
    <property type="match status" value="1"/>
</dbReference>
<dbReference type="PANTHER" id="PTHR30619">
    <property type="entry name" value="DNA INTERNALIZATION/COMPETENCE PROTEIN COMEC/REC2"/>
    <property type="match status" value="1"/>
</dbReference>
<feature type="domain" description="Metallo-beta-lactamase" evidence="7">
    <location>
        <begin position="554"/>
        <end position="749"/>
    </location>
</feature>
<feature type="transmembrane region" description="Helical" evidence="6">
    <location>
        <begin position="369"/>
        <end position="389"/>
    </location>
</feature>
<feature type="transmembrane region" description="Helical" evidence="6">
    <location>
        <begin position="497"/>
        <end position="515"/>
    </location>
</feature>
<feature type="transmembrane region" description="Helical" evidence="6">
    <location>
        <begin position="259"/>
        <end position="282"/>
    </location>
</feature>
<feature type="transmembrane region" description="Helical" evidence="6">
    <location>
        <begin position="410"/>
        <end position="430"/>
    </location>
</feature>
<dbReference type="InterPro" id="IPR001279">
    <property type="entry name" value="Metallo-B-lactamas"/>
</dbReference>
<comment type="caution">
    <text evidence="8">The sequence shown here is derived from an EMBL/GenBank/DDBJ whole genome shotgun (WGS) entry which is preliminary data.</text>
</comment>
<keyword evidence="5 6" id="KW-0472">Membrane</keyword>
<evidence type="ECO:0000313" key="8">
    <source>
        <dbReference type="EMBL" id="MDC8756586.1"/>
    </source>
</evidence>
<dbReference type="RefSeq" id="WP_273669222.1">
    <property type="nucleotide sequence ID" value="NZ_JAQQXR010000001.1"/>
</dbReference>
<dbReference type="SMART" id="SM00849">
    <property type="entry name" value="Lactamase_B"/>
    <property type="match status" value="1"/>
</dbReference>
<feature type="transmembrane region" description="Helical" evidence="6">
    <location>
        <begin position="328"/>
        <end position="357"/>
    </location>
</feature>
<dbReference type="InterPro" id="IPR052159">
    <property type="entry name" value="Competence_DNA_uptake"/>
</dbReference>
<dbReference type="InterPro" id="IPR025405">
    <property type="entry name" value="DUF4131"/>
</dbReference>
<comment type="subcellular location">
    <subcellularLocation>
        <location evidence="1">Cell membrane</location>
        <topology evidence="1">Multi-pass membrane protein</topology>
    </subcellularLocation>
</comment>
<evidence type="ECO:0000259" key="7">
    <source>
        <dbReference type="SMART" id="SM00849"/>
    </source>
</evidence>
<evidence type="ECO:0000256" key="6">
    <source>
        <dbReference type="SAM" id="Phobius"/>
    </source>
</evidence>
<feature type="transmembrane region" description="Helical" evidence="6">
    <location>
        <begin position="466"/>
        <end position="485"/>
    </location>
</feature>
<evidence type="ECO:0000256" key="4">
    <source>
        <dbReference type="ARBA" id="ARBA00022989"/>
    </source>
</evidence>
<dbReference type="NCBIfam" id="TIGR00360">
    <property type="entry name" value="ComEC_N-term"/>
    <property type="match status" value="1"/>
</dbReference>
<dbReference type="Gene3D" id="3.60.15.10">
    <property type="entry name" value="Ribonuclease Z/Hydroxyacylglutathione hydrolase-like"/>
    <property type="match status" value="1"/>
</dbReference>
<evidence type="ECO:0000256" key="3">
    <source>
        <dbReference type="ARBA" id="ARBA00022692"/>
    </source>
</evidence>
<keyword evidence="4 6" id="KW-1133">Transmembrane helix</keyword>
<name>A0ABT5JV20_9BURK</name>
<dbReference type="Proteomes" id="UP001221208">
    <property type="component" value="Unassembled WGS sequence"/>
</dbReference>
<accession>A0ABT5JV20</accession>
<dbReference type="CDD" id="cd07731">
    <property type="entry name" value="ComA-like_MBL-fold"/>
    <property type="match status" value="1"/>
</dbReference>
<dbReference type="InterPro" id="IPR004477">
    <property type="entry name" value="ComEC_N"/>
</dbReference>
<dbReference type="Pfam" id="PF13567">
    <property type="entry name" value="DUF4131"/>
    <property type="match status" value="1"/>
</dbReference>
<protein>
    <submittedName>
        <fullName evidence="8">DNA internalization-related competence protein ComEC/Rec2</fullName>
    </submittedName>
</protein>
<dbReference type="NCBIfam" id="TIGR00361">
    <property type="entry name" value="ComEC_Rec2"/>
    <property type="match status" value="1"/>
</dbReference>
<sequence length="804" mass="87011">MRIGILGFAAGAACLQMQASLPAFPTLALLAAILVSSCLIYLARHGKPALRGALALLLGAVLGFCWAASVAQVALTPQLAAADEGRDLTVVGTIDSLPYRFGQGVRFNFAVEAVHGGAATVPPRLALSWYAGFREQIVEVGDVQPGERWQLTVRLQRPHGNANPHGFDYEVWLLEQGLRATGYVRPDQGAARKNRRVDSFVPGIGNVIERSRTLLRARILRSLAGKEYAGVIVALVVGDQRAIEQSDWKVFNRTGISHLVSISGLHITMVAGLFALLASSMWRRSFFTGMQLPLILPAQKVAALAGAVAALLYVALAGFGVPAQRTLYMLSVVAAALWLGRITSVSHVLCSALGMVVLLDPWAVLWPGFWLSFGAVAMILYATVGRTLARRDPERGRLQRLREALQLGAHTQYVVTLGLVPLTMLLFAQVSLVSPLANAVAIPLIGLVVTPLSLAGSLMPAPLMDLLLGIAHALLQALAAVLQWLSDQPFAVWSAPAPPLWIFCWALFGTVWMLAPRGWPQRWLGAASWVPLLTLLPSHPGDGEMWVTAFDVGQGMALLIETGGHRLLYDMGPFYAPGSDGANRVILPYLKARGIDALDGVIVSHSDADHSGGALSILDNVRVGWLASSMWPDHPVVRAAPQHRRCAAGQGWEWDGVRFDMLHPLAASYDDLSLKPNARGCTLRISAGHKTILLAADIEAAQEAQLLDRARGALRADVLLAPHHGSGTSSTPAFLAAVHPQLALFQVGYRNRYHHPKPEVYERYGQMGIRRLRTDESGALTLRFGAQLEVEEYRPGHARYWYGR</sequence>
<evidence type="ECO:0000256" key="1">
    <source>
        <dbReference type="ARBA" id="ARBA00004651"/>
    </source>
</evidence>
<feature type="transmembrane region" description="Helical" evidence="6">
    <location>
        <begin position="302"/>
        <end position="321"/>
    </location>
</feature>
<keyword evidence="9" id="KW-1185">Reference proteome</keyword>
<dbReference type="EMBL" id="JAQQXR010000001">
    <property type="protein sequence ID" value="MDC8756586.1"/>
    <property type="molecule type" value="Genomic_DNA"/>
</dbReference>